<feature type="compositionally biased region" description="Basic residues" evidence="1">
    <location>
        <begin position="211"/>
        <end position="221"/>
    </location>
</feature>
<organism evidence="3 4">
    <name type="scientific">Blomia tropicalis</name>
    <name type="common">Mite</name>
    <dbReference type="NCBI Taxonomy" id="40697"/>
    <lineage>
        <taxon>Eukaryota</taxon>
        <taxon>Metazoa</taxon>
        <taxon>Ecdysozoa</taxon>
        <taxon>Arthropoda</taxon>
        <taxon>Chelicerata</taxon>
        <taxon>Arachnida</taxon>
        <taxon>Acari</taxon>
        <taxon>Acariformes</taxon>
        <taxon>Sarcoptiformes</taxon>
        <taxon>Astigmata</taxon>
        <taxon>Glycyphagoidea</taxon>
        <taxon>Echimyopodidae</taxon>
        <taxon>Blomia</taxon>
    </lineage>
</organism>
<feature type="region of interest" description="Disordered" evidence="1">
    <location>
        <begin position="1"/>
        <end position="29"/>
    </location>
</feature>
<sequence length="221" mass="25314">MAEEKEKEKENEKEKEDSNTHEPHDSNITHEPLKIHKLYHGGPILPPNVKLPEKLQNLPRNYKERKKYLEDNKLRKDYNRIIKKIRKFRSKHPVKLSPQMMKHIEKKCKEKKNYCNYLIGIYGDLERKHLGMYDGTGKSRGNDDDSPNETMFIGIVVACSVVALILLICLFSYCCRCSGKGKGKNSGEKSKKSTISSKGKSMKASNTSKRSSGKKSKSVKN</sequence>
<accession>A0A9Q0RKE8</accession>
<protein>
    <submittedName>
        <fullName evidence="3">Uncharacterized protein</fullName>
    </submittedName>
</protein>
<dbReference type="Proteomes" id="UP001142055">
    <property type="component" value="Chromosome 2"/>
</dbReference>
<evidence type="ECO:0000313" key="3">
    <source>
        <dbReference type="EMBL" id="KAJ6219098.1"/>
    </source>
</evidence>
<evidence type="ECO:0000256" key="2">
    <source>
        <dbReference type="SAM" id="Phobius"/>
    </source>
</evidence>
<keyword evidence="2" id="KW-1133">Transmembrane helix</keyword>
<dbReference type="AlphaFoldDB" id="A0A9Q0RKE8"/>
<feature type="compositionally biased region" description="Low complexity" evidence="1">
    <location>
        <begin position="193"/>
        <end position="203"/>
    </location>
</feature>
<keyword evidence="2" id="KW-0812">Transmembrane</keyword>
<reference evidence="3" key="1">
    <citation type="submission" date="2022-12" db="EMBL/GenBank/DDBJ databases">
        <title>Genome assemblies of Blomia tropicalis.</title>
        <authorList>
            <person name="Cui Y."/>
        </authorList>
    </citation>
    <scope>NUCLEOTIDE SEQUENCE</scope>
    <source>
        <tissue evidence="3">Adult mites</tissue>
    </source>
</reference>
<gene>
    <name evidence="3" type="ORF">RDWZM_004910</name>
</gene>
<keyword evidence="4" id="KW-1185">Reference proteome</keyword>
<evidence type="ECO:0000313" key="4">
    <source>
        <dbReference type="Proteomes" id="UP001142055"/>
    </source>
</evidence>
<keyword evidence="2" id="KW-0472">Membrane</keyword>
<feature type="region of interest" description="Disordered" evidence="1">
    <location>
        <begin position="179"/>
        <end position="221"/>
    </location>
</feature>
<comment type="caution">
    <text evidence="3">The sequence shown here is derived from an EMBL/GenBank/DDBJ whole genome shotgun (WGS) entry which is preliminary data.</text>
</comment>
<feature type="transmembrane region" description="Helical" evidence="2">
    <location>
        <begin position="151"/>
        <end position="174"/>
    </location>
</feature>
<dbReference type="EMBL" id="JAPWDV010000002">
    <property type="protein sequence ID" value="KAJ6219098.1"/>
    <property type="molecule type" value="Genomic_DNA"/>
</dbReference>
<name>A0A9Q0RKE8_BLOTA</name>
<proteinExistence type="predicted"/>
<evidence type="ECO:0000256" key="1">
    <source>
        <dbReference type="SAM" id="MobiDB-lite"/>
    </source>
</evidence>